<evidence type="ECO:0000313" key="3">
    <source>
        <dbReference type="Proteomes" id="UP001595075"/>
    </source>
</evidence>
<gene>
    <name evidence="2" type="ORF">VTL71DRAFT_3345</name>
</gene>
<keyword evidence="3" id="KW-1185">Reference proteome</keyword>
<feature type="region of interest" description="Disordered" evidence="1">
    <location>
        <begin position="90"/>
        <end position="126"/>
    </location>
</feature>
<name>A0ABR4C6Y7_9HELO</name>
<dbReference type="EMBL" id="JAZHXI010000012">
    <property type="protein sequence ID" value="KAL2065675.1"/>
    <property type="molecule type" value="Genomic_DNA"/>
</dbReference>
<protein>
    <submittedName>
        <fullName evidence="2">Uncharacterized protein</fullName>
    </submittedName>
</protein>
<feature type="region of interest" description="Disordered" evidence="1">
    <location>
        <begin position="202"/>
        <end position="277"/>
    </location>
</feature>
<accession>A0ABR4C6Y7</accession>
<dbReference type="PANTHER" id="PTHR38166:SF1">
    <property type="entry name" value="C2H2-TYPE DOMAIN-CONTAINING PROTEIN"/>
    <property type="match status" value="1"/>
</dbReference>
<evidence type="ECO:0000313" key="2">
    <source>
        <dbReference type="EMBL" id="KAL2065675.1"/>
    </source>
</evidence>
<feature type="region of interest" description="Disordered" evidence="1">
    <location>
        <begin position="590"/>
        <end position="622"/>
    </location>
</feature>
<feature type="compositionally biased region" description="Low complexity" evidence="1">
    <location>
        <begin position="203"/>
        <end position="241"/>
    </location>
</feature>
<dbReference type="PANTHER" id="PTHR38166">
    <property type="entry name" value="C2H2-TYPE DOMAIN-CONTAINING PROTEIN-RELATED"/>
    <property type="match status" value="1"/>
</dbReference>
<dbReference type="Proteomes" id="UP001595075">
    <property type="component" value="Unassembled WGS sequence"/>
</dbReference>
<comment type="caution">
    <text evidence="2">The sequence shown here is derived from an EMBL/GenBank/DDBJ whole genome shotgun (WGS) entry which is preliminary data.</text>
</comment>
<sequence>MENSHSSGSEWSNSLIGTSNASVKIDDDHCDIVVGRDHWLEDLTDLNNEFSRKASQRLATTCHVFGLNDFEPGWHTGMPSTYTEYTSSNMGSGSAISKSTSAESTFSRPHPNHENPTSTPTGTYMIETSPKANMEQESYGKSITHSLEVETQHSYTGVPNLDSHPTENLNTESLDALFESSLSALTQVFTNRATTELLASQCASGQGSSSSSSSPSSSSDATSRNTTTSTSTSTSGSASSSNWKRKLINSGNGSFDGNEESGGDDKRQKIRDKPSDKGVDLRLSCPFRKNCPSKYGLGNPRYLSCATGSWKDIGHLKDSHIYRVHLAQCCGCKKNMKTEQQFEEHRLEAVYLDPGSACIGYEGLFEPQIIALKALKLKGLGMAASWDLLYTALYPKSDTASLPSPWYTPPCDGQCHTGPDKELQHILPEEIAAFMETQFMALSRSISSNKPQILNFLMDRLRKRQDGVVSDIEAELARETSLEQSGATSGLDREEGFSVTEFSLVDLPIEQPLGLNTRGTFQTPWLESNMDTALPNMLQNSDVTPNQSMNLPVTNERQDYQTGWLDGQQEGHAAGWMGGREEGYTLGWKDGHENGYLDGQREGYKAGKKAAEEGGRESRLLQ</sequence>
<reference evidence="2 3" key="1">
    <citation type="journal article" date="2024" name="Commun. Biol.">
        <title>Comparative genomic analysis of thermophilic fungi reveals convergent evolutionary adaptations and gene losses.</title>
        <authorList>
            <person name="Steindorff A.S."/>
            <person name="Aguilar-Pontes M.V."/>
            <person name="Robinson A.J."/>
            <person name="Andreopoulos B."/>
            <person name="LaButti K."/>
            <person name="Kuo A."/>
            <person name="Mondo S."/>
            <person name="Riley R."/>
            <person name="Otillar R."/>
            <person name="Haridas S."/>
            <person name="Lipzen A."/>
            <person name="Grimwood J."/>
            <person name="Schmutz J."/>
            <person name="Clum A."/>
            <person name="Reid I.D."/>
            <person name="Moisan M.C."/>
            <person name="Butler G."/>
            <person name="Nguyen T.T.M."/>
            <person name="Dewar K."/>
            <person name="Conant G."/>
            <person name="Drula E."/>
            <person name="Henrissat B."/>
            <person name="Hansel C."/>
            <person name="Singer S."/>
            <person name="Hutchinson M.I."/>
            <person name="de Vries R.P."/>
            <person name="Natvig D.O."/>
            <person name="Powell A.J."/>
            <person name="Tsang A."/>
            <person name="Grigoriev I.V."/>
        </authorList>
    </citation>
    <scope>NUCLEOTIDE SEQUENCE [LARGE SCALE GENOMIC DNA]</scope>
    <source>
        <strain evidence="2 3">CBS 494.80</strain>
    </source>
</reference>
<feature type="compositionally biased region" description="Basic and acidic residues" evidence="1">
    <location>
        <begin position="263"/>
        <end position="277"/>
    </location>
</feature>
<proteinExistence type="predicted"/>
<organism evidence="2 3">
    <name type="scientific">Oculimacula yallundae</name>
    <dbReference type="NCBI Taxonomy" id="86028"/>
    <lineage>
        <taxon>Eukaryota</taxon>
        <taxon>Fungi</taxon>
        <taxon>Dikarya</taxon>
        <taxon>Ascomycota</taxon>
        <taxon>Pezizomycotina</taxon>
        <taxon>Leotiomycetes</taxon>
        <taxon>Helotiales</taxon>
        <taxon>Ploettnerulaceae</taxon>
        <taxon>Oculimacula</taxon>
    </lineage>
</organism>
<evidence type="ECO:0000256" key="1">
    <source>
        <dbReference type="SAM" id="MobiDB-lite"/>
    </source>
</evidence>
<feature type="compositionally biased region" description="Polar residues" evidence="1">
    <location>
        <begin position="90"/>
        <end position="107"/>
    </location>
</feature>